<dbReference type="EMBL" id="UINC01001016">
    <property type="protein sequence ID" value="SUZ67623.1"/>
    <property type="molecule type" value="Genomic_DNA"/>
</dbReference>
<name>A0A381PQ71_9ZZZZ</name>
<accession>A0A381PQ71</accession>
<dbReference type="GO" id="GO:0008761">
    <property type="term" value="F:UDP-N-acetylglucosamine 2-epimerase activity"/>
    <property type="evidence" value="ECO:0007669"/>
    <property type="project" value="UniProtKB-EC"/>
</dbReference>
<organism evidence="6">
    <name type="scientific">marine metagenome</name>
    <dbReference type="NCBI Taxonomy" id="408172"/>
    <lineage>
        <taxon>unclassified sequences</taxon>
        <taxon>metagenomes</taxon>
        <taxon>ecological metagenomes</taxon>
    </lineage>
</organism>
<protein>
    <recommendedName>
        <fullName evidence="3">UDP-N-acetylglucosamine 2-epimerase (non-hydrolyzing)</fullName>
        <ecNumber evidence="3">5.1.3.14</ecNumber>
    </recommendedName>
</protein>
<dbReference type="InterPro" id="IPR029767">
    <property type="entry name" value="WecB-like"/>
</dbReference>
<dbReference type="SUPFAM" id="SSF53756">
    <property type="entry name" value="UDP-Glycosyltransferase/glycogen phosphorylase"/>
    <property type="match status" value="1"/>
</dbReference>
<reference evidence="6" key="1">
    <citation type="submission" date="2018-05" db="EMBL/GenBank/DDBJ databases">
        <authorList>
            <person name="Lanie J.A."/>
            <person name="Ng W.-L."/>
            <person name="Kazmierczak K.M."/>
            <person name="Andrzejewski T.M."/>
            <person name="Davidsen T.M."/>
            <person name="Wayne K.J."/>
            <person name="Tettelin H."/>
            <person name="Glass J.I."/>
            <person name="Rusch D."/>
            <person name="Podicherti R."/>
            <person name="Tsui H.-C.T."/>
            <person name="Winkler M.E."/>
        </authorList>
    </citation>
    <scope>NUCLEOTIDE SEQUENCE</scope>
</reference>
<evidence type="ECO:0000256" key="1">
    <source>
        <dbReference type="ARBA" id="ARBA00023235"/>
    </source>
</evidence>
<feature type="non-terminal residue" evidence="6">
    <location>
        <position position="1"/>
    </location>
</feature>
<evidence type="ECO:0000256" key="2">
    <source>
        <dbReference type="ARBA" id="ARBA00038209"/>
    </source>
</evidence>
<dbReference type="AlphaFoldDB" id="A0A381PQ71"/>
<gene>
    <name evidence="6" type="ORF">METZ01_LOCUS20477</name>
</gene>
<evidence type="ECO:0000259" key="5">
    <source>
        <dbReference type="Pfam" id="PF02350"/>
    </source>
</evidence>
<dbReference type="CDD" id="cd03786">
    <property type="entry name" value="GTB_UDP-GlcNAc_2-Epimerase"/>
    <property type="match status" value="1"/>
</dbReference>
<sequence>VVVGTRPEAIKMAPVVAALRQKPGLDSRLLLTGQHDDLVVQVLDALDLRPAYNLEIMREGQSLYDVAQGCLTGLGGVVAEYEPDLLLAQGDTATVFFSSLVAFFEKTRVGHVEAGLRSGNKWAPFPEEMFRRLTDVLTDLFFAPTTEARDNLLAEGIEPSQVYVTGNTVVDSLMRIASMEGAPEAPRLKSILEEERSRLVLLTAHRRESFGQPLRDVFHAARTLVDEHEDVRLLYPVHPNPNVVEPAEELLSDHPRIDLVEPLGYRDLVLALQGAHLVLTDSGGIQEEAPTFGTPVLVLRSVTERPEGVEAGVALLVGTDPEKILEEGRRILSSGQDGTRAASSANPYGDGGAGERIVDIVSSVLNDESRSTTDWGGP</sequence>
<evidence type="ECO:0000256" key="3">
    <source>
        <dbReference type="ARBA" id="ARBA00038858"/>
    </source>
</evidence>
<dbReference type="EC" id="5.1.3.14" evidence="3"/>
<keyword evidence="1" id="KW-0413">Isomerase</keyword>
<dbReference type="PANTHER" id="PTHR43174">
    <property type="entry name" value="UDP-N-ACETYLGLUCOSAMINE 2-EPIMERASE"/>
    <property type="match status" value="1"/>
</dbReference>
<dbReference type="NCBIfam" id="TIGR00236">
    <property type="entry name" value="wecB"/>
    <property type="match status" value="1"/>
</dbReference>
<feature type="region of interest" description="Disordered" evidence="4">
    <location>
        <begin position="331"/>
        <end position="354"/>
    </location>
</feature>
<dbReference type="Gene3D" id="3.40.50.2000">
    <property type="entry name" value="Glycogen Phosphorylase B"/>
    <property type="match status" value="2"/>
</dbReference>
<dbReference type="Pfam" id="PF02350">
    <property type="entry name" value="Epimerase_2"/>
    <property type="match status" value="1"/>
</dbReference>
<feature type="domain" description="UDP-N-acetylglucosamine 2-epimerase" evidence="5">
    <location>
        <begin position="18"/>
        <end position="361"/>
    </location>
</feature>
<proteinExistence type="inferred from homology"/>
<evidence type="ECO:0000313" key="6">
    <source>
        <dbReference type="EMBL" id="SUZ67623.1"/>
    </source>
</evidence>
<evidence type="ECO:0000256" key="4">
    <source>
        <dbReference type="SAM" id="MobiDB-lite"/>
    </source>
</evidence>
<comment type="similarity">
    <text evidence="2">Belongs to the UDP-N-acetylglucosamine 2-epimerase family.</text>
</comment>
<feature type="compositionally biased region" description="Polar residues" evidence="4">
    <location>
        <begin position="333"/>
        <end position="346"/>
    </location>
</feature>
<dbReference type="PANTHER" id="PTHR43174:SF2">
    <property type="entry name" value="UDP-N-ACETYLGLUCOSAMINE 2-EPIMERASE"/>
    <property type="match status" value="1"/>
</dbReference>
<dbReference type="InterPro" id="IPR003331">
    <property type="entry name" value="UDP_GlcNAc_Epimerase_2_dom"/>
</dbReference>